<dbReference type="SUPFAM" id="SSF50978">
    <property type="entry name" value="WD40 repeat-like"/>
    <property type="match status" value="1"/>
</dbReference>
<evidence type="ECO:0000256" key="6">
    <source>
        <dbReference type="SAM" id="MobiDB-lite"/>
    </source>
</evidence>
<feature type="region of interest" description="Disordered" evidence="6">
    <location>
        <begin position="1381"/>
        <end position="1458"/>
    </location>
</feature>
<evidence type="ECO:0000256" key="5">
    <source>
        <dbReference type="ARBA" id="ARBA00023242"/>
    </source>
</evidence>
<dbReference type="InterPro" id="IPR016024">
    <property type="entry name" value="ARM-type_fold"/>
</dbReference>
<dbReference type="GO" id="GO:0005634">
    <property type="term" value="C:nucleus"/>
    <property type="evidence" value="ECO:0007669"/>
    <property type="project" value="UniProtKB-SubCell"/>
</dbReference>
<keyword evidence="4" id="KW-0833">Ubl conjugation pathway</keyword>
<evidence type="ECO:0000256" key="4">
    <source>
        <dbReference type="ARBA" id="ARBA00022786"/>
    </source>
</evidence>
<accession>A0A8B8BB77</accession>
<evidence type="ECO:0000256" key="2">
    <source>
        <dbReference type="ARBA" id="ARBA00004906"/>
    </source>
</evidence>
<protein>
    <submittedName>
        <fullName evidence="8">DDB1- and CUL4-associated factor 1-like isoform X1</fullName>
    </submittedName>
</protein>
<comment type="similarity">
    <text evidence="3">Belongs to the VPRBP/DCAF1 family.</text>
</comment>
<feature type="compositionally biased region" description="Acidic residues" evidence="6">
    <location>
        <begin position="1448"/>
        <end position="1458"/>
    </location>
</feature>
<feature type="compositionally biased region" description="Low complexity" evidence="6">
    <location>
        <begin position="915"/>
        <end position="943"/>
    </location>
</feature>
<dbReference type="PANTHER" id="PTHR13129">
    <property type="entry name" value="VPRBP PROTEIN-RELATED"/>
    <property type="match status" value="1"/>
</dbReference>
<keyword evidence="7" id="KW-1185">Reference proteome</keyword>
<feature type="compositionally biased region" description="Polar residues" evidence="6">
    <location>
        <begin position="229"/>
        <end position="254"/>
    </location>
</feature>
<gene>
    <name evidence="8" type="primary">LOC111108425</name>
</gene>
<evidence type="ECO:0000313" key="8">
    <source>
        <dbReference type="RefSeq" id="XP_022300004.1"/>
    </source>
</evidence>
<dbReference type="OrthoDB" id="27563at2759"/>
<feature type="compositionally biased region" description="Basic and acidic residues" evidence="6">
    <location>
        <begin position="255"/>
        <end position="272"/>
    </location>
</feature>
<dbReference type="InterPro" id="IPR006594">
    <property type="entry name" value="LisH"/>
</dbReference>
<feature type="compositionally biased region" description="Basic and acidic residues" evidence="6">
    <location>
        <begin position="208"/>
        <end position="228"/>
    </location>
</feature>
<organism evidence="7 8">
    <name type="scientific">Crassostrea virginica</name>
    <name type="common">Eastern oyster</name>
    <dbReference type="NCBI Taxonomy" id="6565"/>
    <lineage>
        <taxon>Eukaryota</taxon>
        <taxon>Metazoa</taxon>
        <taxon>Spiralia</taxon>
        <taxon>Lophotrochozoa</taxon>
        <taxon>Mollusca</taxon>
        <taxon>Bivalvia</taxon>
        <taxon>Autobranchia</taxon>
        <taxon>Pteriomorphia</taxon>
        <taxon>Ostreida</taxon>
        <taxon>Ostreoidea</taxon>
        <taxon>Ostreidae</taxon>
        <taxon>Crassostrea</taxon>
    </lineage>
</organism>
<feature type="compositionally biased region" description="Acidic residues" evidence="6">
    <location>
        <begin position="1383"/>
        <end position="1440"/>
    </location>
</feature>
<dbReference type="Proteomes" id="UP000694844">
    <property type="component" value="Chromosome 8"/>
</dbReference>
<dbReference type="SMART" id="SM00667">
    <property type="entry name" value="LisH"/>
    <property type="match status" value="1"/>
</dbReference>
<dbReference type="PROSITE" id="PS50896">
    <property type="entry name" value="LISH"/>
    <property type="match status" value="1"/>
</dbReference>
<dbReference type="GO" id="GO:0016567">
    <property type="term" value="P:protein ubiquitination"/>
    <property type="evidence" value="ECO:0007669"/>
    <property type="project" value="UniProtKB-UniPathway"/>
</dbReference>
<dbReference type="InterPro" id="IPR015943">
    <property type="entry name" value="WD40/YVTN_repeat-like_dom_sf"/>
</dbReference>
<dbReference type="GO" id="GO:0080008">
    <property type="term" value="C:Cul4-RING E3 ubiquitin ligase complex"/>
    <property type="evidence" value="ECO:0007669"/>
    <property type="project" value="TreeGrafter"/>
</dbReference>
<feature type="region of interest" description="Disordered" evidence="6">
    <location>
        <begin position="894"/>
        <end position="955"/>
    </location>
</feature>
<proteinExistence type="inferred from homology"/>
<dbReference type="PANTHER" id="PTHR13129:SF4">
    <property type="entry name" value="DDB1- AND CUL4-ASSOCIATED FACTOR 1"/>
    <property type="match status" value="1"/>
</dbReference>
<evidence type="ECO:0000256" key="1">
    <source>
        <dbReference type="ARBA" id="ARBA00004123"/>
    </source>
</evidence>
<evidence type="ECO:0000313" key="7">
    <source>
        <dbReference type="Proteomes" id="UP000694844"/>
    </source>
</evidence>
<dbReference type="SUPFAM" id="SSF48371">
    <property type="entry name" value="ARM repeat"/>
    <property type="match status" value="1"/>
</dbReference>
<evidence type="ECO:0000256" key="3">
    <source>
        <dbReference type="ARBA" id="ARBA00008845"/>
    </source>
</evidence>
<name>A0A8B8BB77_CRAVI</name>
<dbReference type="InterPro" id="IPR036322">
    <property type="entry name" value="WD40_repeat_dom_sf"/>
</dbReference>
<dbReference type="RefSeq" id="XP_022300004.1">
    <property type="nucleotide sequence ID" value="XM_022444296.1"/>
</dbReference>
<comment type="pathway">
    <text evidence="2">Protein modification; protein ubiquitination.</text>
</comment>
<reference evidence="8" key="1">
    <citation type="submission" date="2025-08" db="UniProtKB">
        <authorList>
            <consortium name="RefSeq"/>
        </authorList>
    </citation>
    <scope>IDENTIFICATION</scope>
    <source>
        <tissue evidence="8">Whole sample</tissue>
    </source>
</reference>
<dbReference type="UniPathway" id="UPA00143"/>
<keyword evidence="5" id="KW-0539">Nucleus</keyword>
<comment type="subcellular location">
    <subcellularLocation>
        <location evidence="1">Nucleus</location>
    </subcellularLocation>
</comment>
<feature type="region of interest" description="Disordered" evidence="6">
    <location>
        <begin position="205"/>
        <end position="273"/>
    </location>
</feature>
<dbReference type="InterPro" id="IPR033270">
    <property type="entry name" value="VPRBP/DCAF1"/>
</dbReference>
<dbReference type="GeneID" id="111108425"/>
<dbReference type="Gene3D" id="2.130.10.10">
    <property type="entry name" value="YVTN repeat-like/Quinoprotein amine dehydrogenase"/>
    <property type="match status" value="1"/>
</dbReference>
<dbReference type="KEGG" id="cvn:111108425"/>
<sequence>MAALDSLAQLNTLLEEWVKEHSNSSFSVINTLHRMAELLERETEEYYKMDPDPFDDRHPGRAVPTCALGHLMKTLFKNEDFMNKLVSTYLMSSNRDQTELHIAASRLLLDVLPGLETTIVFQETDGLVRRLLHWAEFCDDPLRSYATGLLAGAMELQDVADKFKEANATMVPLMLTRLHKLKCDYEKANQECSFTQEDNQRHFGIFSQEEKQSSPVKSDKSDKPDNRVSSESSQGNHSGGSDNPQETTSQAQTSPRKEGIKSETKSRRETMKRALSPSYYSDDLYRFKRGRVREDSINECSNSSWAEMKCYVIGTYSLMPLNLAMKQRVILQYLTPMAEYQELISAAFEHNALDLVFFYMDLKKNADVRLAFEAIKYTANLLCHKKFAIEFLSLQGVQRALQVPRPSVAACGVSLCIYYLSYFEDAMERVCLLPDKTLQDLVSYTLWLLECSHDSSRCHAAMFFGQAFPYRVILNLFDQKDGLRRLFNVISTLQILDVDDQREVGDDQIFTMKQLIRHVSLALKKYFEAHLTHKVDEIKRSHARSYDNGSPIHEILPYKALKLTQEIVQDNIEIMMELMPIRVHWGPESTCHKLGGIKLLCQLIALAPTWNHFTGKTEMIKNVLDVINVLVATPKSQLALLESVPMYNNISTPAVSVLIGLAEGELQDPEVQKSALNVIINCVCGPVERLGGGLGRLIAGSKKRINLKVGEDVLGKMWNGVRVNNGIMALLKLLSIKTPITDADCIRALACKALVGLSRSETVRQIMSKLPLFNNGQIQLLMKEPVLQDKQQEHVKFCKYANELLERVLGKKSSANLDASLEDIRRADIVAQSRITFQEKELLQLIQSHLQSKGLTEAAAALQREANLPRCATPPNVLPTQPCVFSSPHLASPRVSRQISHPSGPHLSVTPDIPSTSSGFYSNTSSQRESPTNTGSTPGTPGPIRFHLGRQHPQNSPGLIQARGSCIKSRFSSEKDSSLSSPFWRSKGHLKGQGEYGMTLDKIVTEYLRKQHALCRNPVTTCPPMSLFKPHRCPEPRGRRMAPLNATSRIYNRMLGPKVGGIGGPSVDRKFIYSRFRPCQSYRNSDDGGMLCCSFSRDEQYLMYGTFWGDIKLVSLLSGEETASYNFHQVPIEDFQQAKDSDVLLVSYTDNGSGVWTYGDVVENKFSFEDSHIEFSKVIQDRIIGTKEETANIYDVTTGKKILKLYDANKANNYRENRATFNPTDDLVLNDGVLWDVRSGKSIHKFDKFNDNISGVFHPMGLEIIINSEVWDLRSYHLLHTVPALNQCQIRFNNRGDVIYAIYVMDEEMDDFKGRSPYSSTFRTFDSTDYSSIATMDVRSKSISDLCTDNSDCYLAVVENLNTDLGTEEYVCKLYEVGKLRDEEDDQPEDDELDAVDDEDDDDDDDLLNDFNDSNDDDFFTDDDDDDDDEDDEDNEEENGDFSFSDIGSDDDGEDIDDDALFELL</sequence>